<dbReference type="InterPro" id="IPR013217">
    <property type="entry name" value="Methyltransf_12"/>
</dbReference>
<dbReference type="Pfam" id="PF16197">
    <property type="entry name" value="KAsynt_C_assoc"/>
    <property type="match status" value="1"/>
</dbReference>
<dbReference type="InterPro" id="IPR032821">
    <property type="entry name" value="PKS_assoc"/>
</dbReference>
<keyword evidence="3" id="KW-0489">Methyltransferase</keyword>
<dbReference type="InterPro" id="IPR020807">
    <property type="entry name" value="PKS_DH"/>
</dbReference>
<dbReference type="SMART" id="SM00827">
    <property type="entry name" value="PKS_AT"/>
    <property type="match status" value="1"/>
</dbReference>
<keyword evidence="14" id="KW-1185">Reference proteome</keyword>
<dbReference type="Pfam" id="PF02801">
    <property type="entry name" value="Ketoacyl-synt_C"/>
    <property type="match status" value="1"/>
</dbReference>
<dbReference type="SMART" id="SM00822">
    <property type="entry name" value="PKS_KR"/>
    <property type="match status" value="1"/>
</dbReference>
<dbReference type="SUPFAM" id="SSF52151">
    <property type="entry name" value="FabD/lysophospholipase-like"/>
    <property type="match status" value="1"/>
</dbReference>
<dbReference type="PROSITE" id="PS52019">
    <property type="entry name" value="PKS_MFAS_DH"/>
    <property type="match status" value="1"/>
</dbReference>
<evidence type="ECO:0000256" key="9">
    <source>
        <dbReference type="PROSITE-ProRule" id="PRU01363"/>
    </source>
</evidence>
<dbReference type="Gene3D" id="3.40.47.10">
    <property type="match status" value="1"/>
</dbReference>
<dbReference type="SUPFAM" id="SSF47336">
    <property type="entry name" value="ACP-like"/>
    <property type="match status" value="1"/>
</dbReference>
<dbReference type="GO" id="GO:0004312">
    <property type="term" value="F:fatty acid synthase activity"/>
    <property type="evidence" value="ECO:0007669"/>
    <property type="project" value="TreeGrafter"/>
</dbReference>
<evidence type="ECO:0000313" key="14">
    <source>
        <dbReference type="Proteomes" id="UP000510686"/>
    </source>
</evidence>
<keyword evidence="7" id="KW-0511">Multifunctional enzyme</keyword>
<dbReference type="PANTHER" id="PTHR43775">
    <property type="entry name" value="FATTY ACID SYNTHASE"/>
    <property type="match status" value="1"/>
</dbReference>
<evidence type="ECO:0000256" key="3">
    <source>
        <dbReference type="ARBA" id="ARBA00022603"/>
    </source>
</evidence>
<dbReference type="InterPro" id="IPR001227">
    <property type="entry name" value="Ac_transferase_dom_sf"/>
</dbReference>
<feature type="domain" description="Ketosynthase family 3 (KS3)" evidence="11">
    <location>
        <begin position="8"/>
        <end position="420"/>
    </location>
</feature>
<name>A0A7D5URY1_9HYPO</name>
<dbReference type="GeneID" id="26238267"/>
<dbReference type="Pfam" id="PF00698">
    <property type="entry name" value="Acyl_transf_1"/>
    <property type="match status" value="1"/>
</dbReference>
<evidence type="ECO:0000259" key="12">
    <source>
        <dbReference type="PROSITE" id="PS52019"/>
    </source>
</evidence>
<feature type="active site" description="Proton donor; for dehydratase activity" evidence="9">
    <location>
        <position position="1136"/>
    </location>
</feature>
<dbReference type="InterPro" id="IPR057326">
    <property type="entry name" value="KR_dom"/>
</dbReference>
<dbReference type="GO" id="GO:0006633">
    <property type="term" value="P:fatty acid biosynthetic process"/>
    <property type="evidence" value="ECO:0007669"/>
    <property type="project" value="TreeGrafter"/>
</dbReference>
<dbReference type="PANTHER" id="PTHR43775:SF49">
    <property type="entry name" value="SYNTHASE, PUTATIVE (JCVI)-RELATED"/>
    <property type="match status" value="1"/>
</dbReference>
<evidence type="ECO:0000313" key="13">
    <source>
        <dbReference type="EMBL" id="QLI64512.1"/>
    </source>
</evidence>
<dbReference type="InterPro" id="IPR049551">
    <property type="entry name" value="PKS_DH_C"/>
</dbReference>
<dbReference type="InterPro" id="IPR011032">
    <property type="entry name" value="GroES-like_sf"/>
</dbReference>
<dbReference type="GO" id="GO:1901336">
    <property type="term" value="P:lactone biosynthetic process"/>
    <property type="evidence" value="ECO:0007669"/>
    <property type="project" value="UniProtKB-ARBA"/>
</dbReference>
<dbReference type="InterPro" id="IPR013154">
    <property type="entry name" value="ADH-like_N"/>
</dbReference>
<dbReference type="FunFam" id="3.40.50.720:FF:000209">
    <property type="entry name" value="Polyketide synthase Pks12"/>
    <property type="match status" value="1"/>
</dbReference>
<dbReference type="Pfam" id="PF00109">
    <property type="entry name" value="ketoacyl-synt"/>
    <property type="match status" value="1"/>
</dbReference>
<protein>
    <submittedName>
        <fullName evidence="13">Highly reducing polyketide synthase gloL</fullName>
    </submittedName>
</protein>
<dbReference type="GO" id="GO:0032259">
    <property type="term" value="P:methylation"/>
    <property type="evidence" value="ECO:0007669"/>
    <property type="project" value="UniProtKB-KW"/>
</dbReference>
<sequence>MDAAPDSAKPVAIIGMGFRLPSGISTDAQYWDLLINKKNGRCRVPATRYNVDGFSGGKTQTQFLATEYGYFLQTELSNIDPSFFSMKPAEATLLDPQLRLLLEVAWECMESAGQTHKLVGSDTGVFVGVFGEDWHNMLHRDDLMPNTCRVLSAGDYALSNMLSHHMTIRTACSSSLSGLHIACQSLNSGDCSAAMVLGSSLIMDPSMTLDMSAQGVLAPDGQCKIFDTLADGFARAEAVNAILLKPLEAAIRDGDPIRAVIRSTAVNSDGKTQHVGTPSAEAQHSLILRAYQSAGIDDLSKTPFVECHGTGTMKGDPIETTAVGKAFGTRGTYIGSVKPNLGHGEGAAALTSVIKCVLALENKTIPPNVNFVTPNPRIPFEEYNLQVPGEPVPWPEGRCQRISINSFGFGGANGHVILDSAASFAAYCGAARQRYSSSDSDSLEHGLSHSDENFLSLSLPASVSSQSSDCDSTVPEEFPRIVVLSARSEESIKRRIAAFEAYMTNSPPAINDIAYTLGMRTAHMSHRAFAIHHNDIHQALQFSVGKKIITGKEKETKVAFVFTGQGAQWSGMGRELVHSSATFREDIRNMDKVLQSLPTAPKWTLEDVLCRDDEAETLSCHIAELAQPLCTAIQVALVNFLRKCGIKPSAVVGHSSGEIAAAYAAGAIDYSEAILCSYFRGLVTTKLQSDGSMAAIGLGRDHVTAHLVDGAQIACENSPKSVSISGNSEAVCKTMENIEAVNKDTFMRKLKVQVAYHSPQMSPVATKYEEMMKPYHTGTKAWKCPFYSSLYGKLADPKMGLGPLYWKDNMVSPVLFFSATRQLLDDLPEITAMVEIGPHPALQGPVRQIIESKSPQPSVTYLGTLVRDKPAHDAVLTTLGRLYTMGHDIDFSFLNPGGSVVADLPRYSWDHKRYTWTESRLSKHWRMRQFAHHELLGIRCTTPSEFDATWRNVFRHYDIPWLKDHMLNSDIVFPAAGYVAMMGEAIRQLLGSEAYILEDVLVKAALIVPEAEPVEIMTTMRPFRLSGLSNSSTWYELSICSLCADTWVEHCVARGKARSEGGNGNSKQTTTAPLQRQVNEDCFYNRLQYLGFCYGPHFRRLRELTADTDRQHAVGAVTDTTNKNEAFYALHPTTIDLALQLSALAACQGIGRRLDILAVPVELKHIMVCPGGPELVLDAVTDTDNNTASILAMSEDTGKTALEIRDGRFLPFNNGGLQKQEPLHAAHVEWLPDLDLYDKIDFARTNGNSRKVNKTLDHATAVVVVQMLHELDSLGIDAATTPGDLPKYIAWLREEKNKYTQDEELASLFSLSSKTRIEMLDSLRRQVQDDDDETSLALANMYVRLATSENIAAIFTGSIKPLQICLDDKGLESFYVNGQSLVSPRDFLRLCTHSKPTLSVLEIGAGTGATTEAMLQGLVAEDGRRVYSKYVFTDISSGFFVSARDKFAKWDGVAYQVLDIESDPAAQGFELQSFDLIVASNVLHVTSNLHKSLLNVRSLLKPGGRLILQELVAPPNWRCIPFLTGLLPGWWAEKEDSREAGPLVSVQRWNTELLSAGFSGTDIVKLDDEHPYSITAHMTSTALAEVKEPLGLTFLYRQVRHEFACKLAEKLHLLGHQVQWVQLGSEENDTKAESTGCDIISTIELEGSSFMDDISEADYGHMMKLLARHKRGILWLTRPAQFACETPGYGATTGLMRCARTEVGLDCWTAEIEDLDDTALDSVFALSRKFCQRGPMDRGVDAEYAVRRDGVVYVPRFHLESTENELQQLSGDDVAKQLVIGQLGSVDTLHWVTHTEHLDLAPDEVEVDIRFVGLNFKDLLTTMGILHGQKDSLGLECSGVVTRKGSAVDTVNVGDRVCAMGSGLIRTRKCFPSKLIIQIPDDMTLEQAATLPVVYATVVHAIVNIGRLRKGQSILIHSAAGGVGQAAIYMCRAIGAEVYVTAGTEEKVQFLMETHQIPREHIFDSRSDRFLDGVMGITDGRGVDLVLNSLAGDLLQASWCCVAKHGKMLEIGKRDILEHGRLAMDMFQGNRAYCGIDLSAMDEEQVTELMGQCFNLRYKQHLKPIEPVQTFGPDQISEAFKLMKKGHHMGKLVIAIPENGSKIPAKTSDKSKLFSDKPTYLLVGGLGGLGREVARWMIEKGAKSLCFLSPSAGSNQHAAFIKELESQGCRITAIAGDVSEMQDVERAISASPSPIGGVMQLSMVLRDCALIETTYQDWKAVQNPKVKGTWNLHRALINTKLKFFILFSSIAGLLGHPDQGSYASANTFLDSYCHYRHGLGLPCSVIDLGGVDGIGALAVKSNKISHFNSLGLFLLQQDHVMEAIEIALHTSAPTSLTVLPRPVGGFTWKPQIAIGLASARASSIPVNLQLFKSDVRFGEYVNLAVDEDQREVKKEAMLREVLDQVEADPSVLDTPGTLDRLSLAIGSTLFEYLSLSENEMDIHAPLESIGVDSLVSIEIRNWWRRTIGLEITASEIVKAGSIEGLGKLLVTGLRKKYNKGSDLPSDAANKASS</sequence>
<dbReference type="InterPro" id="IPR009081">
    <property type="entry name" value="PP-bd_ACP"/>
</dbReference>
<reference evidence="13 14" key="1">
    <citation type="submission" date="2020-07" db="EMBL/GenBank/DDBJ databases">
        <title>Telomere length de novo assembly of all 7 chromosomes of the fungus, Metarhizium brunneum, using a novel assembly pipeline.</title>
        <authorList>
            <person name="Saud z."/>
            <person name="Kortsinoglou A."/>
            <person name="Kouvelis V.N."/>
            <person name="Butt T.M."/>
        </authorList>
    </citation>
    <scope>NUCLEOTIDE SEQUENCE [LARGE SCALE GENOMIC DNA]</scope>
    <source>
        <strain evidence="13 14">4556</strain>
    </source>
</reference>
<dbReference type="GO" id="GO:0008168">
    <property type="term" value="F:methyltransferase activity"/>
    <property type="evidence" value="ECO:0007669"/>
    <property type="project" value="UniProtKB-KW"/>
</dbReference>
<dbReference type="Gene3D" id="3.90.180.10">
    <property type="entry name" value="Medium-chain alcohol dehydrogenases, catalytic domain"/>
    <property type="match status" value="1"/>
</dbReference>
<dbReference type="InterPro" id="IPR013968">
    <property type="entry name" value="PKS_KR"/>
</dbReference>
<dbReference type="Pfam" id="PF21089">
    <property type="entry name" value="PKS_DH_N"/>
    <property type="match status" value="1"/>
</dbReference>
<dbReference type="Proteomes" id="UP000510686">
    <property type="component" value="Chromosome 1"/>
</dbReference>
<dbReference type="SUPFAM" id="SSF51735">
    <property type="entry name" value="NAD(P)-binding Rossmann-fold domains"/>
    <property type="match status" value="2"/>
</dbReference>
<keyword evidence="5" id="KW-0521">NADP</keyword>
<dbReference type="InterPro" id="IPR016035">
    <property type="entry name" value="Acyl_Trfase/lysoPLipase"/>
</dbReference>
<dbReference type="CDD" id="cd00833">
    <property type="entry name" value="PKS"/>
    <property type="match status" value="1"/>
</dbReference>
<dbReference type="InterPro" id="IPR020841">
    <property type="entry name" value="PKS_Beta-ketoAc_synthase_dom"/>
</dbReference>
<dbReference type="Gene3D" id="3.30.70.3290">
    <property type="match status" value="1"/>
</dbReference>
<feature type="region of interest" description="C-terminal hotdog fold" evidence="9">
    <location>
        <begin position="1075"/>
        <end position="1218"/>
    </location>
</feature>
<evidence type="ECO:0000256" key="8">
    <source>
        <dbReference type="ARBA" id="ARBA00023315"/>
    </source>
</evidence>
<dbReference type="GO" id="GO:0016491">
    <property type="term" value="F:oxidoreductase activity"/>
    <property type="evidence" value="ECO:0007669"/>
    <property type="project" value="UniProtKB-KW"/>
</dbReference>
<keyword evidence="2" id="KW-0597">Phosphoprotein</keyword>
<dbReference type="InterPro" id="IPR014031">
    <property type="entry name" value="Ketoacyl_synth_C"/>
</dbReference>
<gene>
    <name evidence="13" type="primary">gloL_0</name>
    <name evidence="13" type="ORF">G6M90_00g017070</name>
</gene>
<dbReference type="KEGG" id="mbrn:26238267"/>
<dbReference type="SUPFAM" id="SSF53335">
    <property type="entry name" value="S-adenosyl-L-methionine-dependent methyltransferases"/>
    <property type="match status" value="1"/>
</dbReference>
<keyword evidence="8" id="KW-0012">Acyltransferase</keyword>
<dbReference type="PROSITE" id="PS50075">
    <property type="entry name" value="CARRIER"/>
    <property type="match status" value="1"/>
</dbReference>
<dbReference type="PROSITE" id="PS52004">
    <property type="entry name" value="KS3_2"/>
    <property type="match status" value="1"/>
</dbReference>
<dbReference type="Pfam" id="PF14765">
    <property type="entry name" value="PS-DH"/>
    <property type="match status" value="1"/>
</dbReference>
<evidence type="ECO:0000256" key="2">
    <source>
        <dbReference type="ARBA" id="ARBA00022553"/>
    </source>
</evidence>
<dbReference type="EMBL" id="CP058932">
    <property type="protein sequence ID" value="QLI64512.1"/>
    <property type="molecule type" value="Genomic_DNA"/>
</dbReference>
<dbReference type="InterPro" id="IPR014043">
    <property type="entry name" value="Acyl_transferase_dom"/>
</dbReference>
<dbReference type="Pfam" id="PF23297">
    <property type="entry name" value="ACP_SdgA_C"/>
    <property type="match status" value="1"/>
</dbReference>
<evidence type="ECO:0000256" key="5">
    <source>
        <dbReference type="ARBA" id="ARBA00022857"/>
    </source>
</evidence>
<dbReference type="InterPro" id="IPR016039">
    <property type="entry name" value="Thiolase-like"/>
</dbReference>
<dbReference type="SMART" id="SM00826">
    <property type="entry name" value="PKS_DH"/>
    <property type="match status" value="1"/>
</dbReference>
<keyword evidence="1" id="KW-0596">Phosphopantetheine</keyword>
<dbReference type="Gene3D" id="3.10.129.110">
    <property type="entry name" value="Polyketide synthase dehydratase"/>
    <property type="match status" value="1"/>
</dbReference>
<evidence type="ECO:0000259" key="11">
    <source>
        <dbReference type="PROSITE" id="PS52004"/>
    </source>
</evidence>
<keyword evidence="6" id="KW-0560">Oxidoreductase</keyword>
<dbReference type="SMART" id="SM00829">
    <property type="entry name" value="PKS_ER"/>
    <property type="match status" value="1"/>
</dbReference>
<dbReference type="RefSeq" id="XP_065985775.1">
    <property type="nucleotide sequence ID" value="XM_066129793.1"/>
</dbReference>
<evidence type="ECO:0000259" key="10">
    <source>
        <dbReference type="PROSITE" id="PS50075"/>
    </source>
</evidence>
<proteinExistence type="predicted"/>
<dbReference type="Pfam" id="PF13602">
    <property type="entry name" value="ADH_zinc_N_2"/>
    <property type="match status" value="1"/>
</dbReference>
<dbReference type="InterPro" id="IPR014030">
    <property type="entry name" value="Ketoacyl_synth_N"/>
</dbReference>
<dbReference type="Gene3D" id="3.40.50.150">
    <property type="entry name" value="Vaccinia Virus protein VP39"/>
    <property type="match status" value="1"/>
</dbReference>
<dbReference type="InterPro" id="IPR016036">
    <property type="entry name" value="Malonyl_transacylase_ACP-bd"/>
</dbReference>
<dbReference type="SUPFAM" id="SSF55048">
    <property type="entry name" value="Probable ACP-binding domain of malonyl-CoA ACP transacylase"/>
    <property type="match status" value="1"/>
</dbReference>
<dbReference type="Pfam" id="PF08659">
    <property type="entry name" value="KR"/>
    <property type="match status" value="1"/>
</dbReference>
<dbReference type="SUPFAM" id="SSF53901">
    <property type="entry name" value="Thiolase-like"/>
    <property type="match status" value="1"/>
</dbReference>
<dbReference type="Pfam" id="PF22621">
    <property type="entry name" value="CurL-like_PKS_C"/>
    <property type="match status" value="1"/>
</dbReference>
<dbReference type="SMART" id="SM00823">
    <property type="entry name" value="PKS_PP"/>
    <property type="match status" value="1"/>
</dbReference>
<dbReference type="SUPFAM" id="SSF50129">
    <property type="entry name" value="GroES-like"/>
    <property type="match status" value="1"/>
</dbReference>
<dbReference type="InterPro" id="IPR036291">
    <property type="entry name" value="NAD(P)-bd_dom_sf"/>
</dbReference>
<dbReference type="InterPro" id="IPR029063">
    <property type="entry name" value="SAM-dependent_MTases_sf"/>
</dbReference>
<feature type="domain" description="Carrier" evidence="10">
    <location>
        <begin position="2419"/>
        <end position="2493"/>
    </location>
</feature>
<organism evidence="13 14">
    <name type="scientific">Metarhizium brunneum</name>
    <dbReference type="NCBI Taxonomy" id="500148"/>
    <lineage>
        <taxon>Eukaryota</taxon>
        <taxon>Fungi</taxon>
        <taxon>Dikarya</taxon>
        <taxon>Ascomycota</taxon>
        <taxon>Pezizomycotina</taxon>
        <taxon>Sordariomycetes</taxon>
        <taxon>Hypocreomycetidae</taxon>
        <taxon>Hypocreales</taxon>
        <taxon>Clavicipitaceae</taxon>
        <taxon>Metarhizium</taxon>
    </lineage>
</organism>
<dbReference type="OrthoDB" id="4949127at2759"/>
<dbReference type="GO" id="GO:0031177">
    <property type="term" value="F:phosphopantetheine binding"/>
    <property type="evidence" value="ECO:0007669"/>
    <property type="project" value="InterPro"/>
</dbReference>
<dbReference type="InterPro" id="IPR036736">
    <property type="entry name" value="ACP-like_sf"/>
</dbReference>
<dbReference type="Gene3D" id="1.10.1200.10">
    <property type="entry name" value="ACP-like"/>
    <property type="match status" value="1"/>
</dbReference>
<evidence type="ECO:0000256" key="1">
    <source>
        <dbReference type="ARBA" id="ARBA00022450"/>
    </source>
</evidence>
<dbReference type="InterPro" id="IPR020843">
    <property type="entry name" value="ER"/>
</dbReference>
<dbReference type="Gene3D" id="3.40.366.10">
    <property type="entry name" value="Malonyl-Coenzyme A Acyl Carrier Protein, domain 2"/>
    <property type="match status" value="1"/>
</dbReference>
<feature type="domain" description="PKS/mFAS DH" evidence="12">
    <location>
        <begin position="933"/>
        <end position="1218"/>
    </location>
</feature>
<dbReference type="SMART" id="SM00825">
    <property type="entry name" value="PKS_KS"/>
    <property type="match status" value="1"/>
</dbReference>
<dbReference type="GO" id="GO:0044550">
    <property type="term" value="P:secondary metabolite biosynthetic process"/>
    <property type="evidence" value="ECO:0007669"/>
    <property type="project" value="UniProtKB-ARBA"/>
</dbReference>
<dbReference type="Pfam" id="PF08242">
    <property type="entry name" value="Methyltransf_12"/>
    <property type="match status" value="1"/>
</dbReference>
<evidence type="ECO:0000256" key="6">
    <source>
        <dbReference type="ARBA" id="ARBA00023002"/>
    </source>
</evidence>
<dbReference type="CDD" id="cd05195">
    <property type="entry name" value="enoyl_red"/>
    <property type="match status" value="1"/>
</dbReference>
<evidence type="ECO:0000256" key="4">
    <source>
        <dbReference type="ARBA" id="ARBA00022679"/>
    </source>
</evidence>
<dbReference type="InterPro" id="IPR049552">
    <property type="entry name" value="PKS_DH_N"/>
</dbReference>
<dbReference type="InterPro" id="IPR020806">
    <property type="entry name" value="PKS_PP-bd"/>
</dbReference>
<accession>A0A7D5URY1</accession>
<keyword evidence="4" id="KW-0808">Transferase</keyword>
<dbReference type="InterPro" id="IPR050091">
    <property type="entry name" value="PKS_NRPS_Biosynth_Enz"/>
</dbReference>
<dbReference type="InterPro" id="IPR049900">
    <property type="entry name" value="PKS_mFAS_DH"/>
</dbReference>
<dbReference type="Pfam" id="PF08240">
    <property type="entry name" value="ADH_N"/>
    <property type="match status" value="1"/>
</dbReference>
<feature type="active site" description="Proton acceptor; for dehydratase activity" evidence="9">
    <location>
        <position position="965"/>
    </location>
</feature>
<dbReference type="CDD" id="cd02440">
    <property type="entry name" value="AdoMet_MTases"/>
    <property type="match status" value="1"/>
</dbReference>
<dbReference type="Gene3D" id="3.40.50.720">
    <property type="entry name" value="NAD(P)-binding Rossmann-like Domain"/>
    <property type="match status" value="2"/>
</dbReference>
<dbReference type="InterPro" id="IPR042104">
    <property type="entry name" value="PKS_dehydratase_sf"/>
</dbReference>
<feature type="region of interest" description="N-terminal hotdog fold" evidence="9">
    <location>
        <begin position="933"/>
        <end position="1062"/>
    </location>
</feature>
<evidence type="ECO:0000256" key="7">
    <source>
        <dbReference type="ARBA" id="ARBA00023268"/>
    </source>
</evidence>